<dbReference type="KEGG" id="ptp:RCA23_c06580"/>
<gene>
    <name evidence="1" type="ORF">RCA23_c06580</name>
</gene>
<organism evidence="1 2">
    <name type="scientific">Planktomarina temperata RCA23</name>
    <dbReference type="NCBI Taxonomy" id="666509"/>
    <lineage>
        <taxon>Bacteria</taxon>
        <taxon>Pseudomonadati</taxon>
        <taxon>Pseudomonadota</taxon>
        <taxon>Alphaproteobacteria</taxon>
        <taxon>Rhodobacterales</taxon>
        <taxon>Paracoccaceae</taxon>
        <taxon>Planktomarina</taxon>
    </lineage>
</organism>
<reference evidence="1 2" key="1">
    <citation type="journal article" date="2014" name="ISME J.">
        <title>Adaptation of an abundant Roseobacter RCA organism to pelagic systems revealed by genomic and transcriptomic analyses.</title>
        <authorList>
            <person name="Voget S."/>
            <person name="Wemheuer B."/>
            <person name="Brinkhoff T."/>
            <person name="Vollmers J."/>
            <person name="Dietrich S."/>
            <person name="Giebel H.A."/>
            <person name="Beardsley C."/>
            <person name="Sardemann C."/>
            <person name="Bakenhus I."/>
            <person name="Billerbeck S."/>
            <person name="Daniel R."/>
            <person name="Simon M."/>
        </authorList>
    </citation>
    <scope>NUCLEOTIDE SEQUENCE [LARGE SCALE GENOMIC DNA]</scope>
    <source>
        <strain evidence="1 2">RCA23</strain>
    </source>
</reference>
<dbReference type="RefSeq" id="WP_044049111.1">
    <property type="nucleotide sequence ID" value="NZ_CP003984.1"/>
</dbReference>
<dbReference type="AlphaFoldDB" id="A0AAN0VHL6"/>
<name>A0AAN0VHL6_9RHOB</name>
<proteinExistence type="predicted"/>
<dbReference type="Proteomes" id="UP000028680">
    <property type="component" value="Chromosome"/>
</dbReference>
<dbReference type="EMBL" id="CP003984">
    <property type="protein sequence ID" value="AII86216.1"/>
    <property type="molecule type" value="Genomic_DNA"/>
</dbReference>
<protein>
    <submittedName>
        <fullName evidence="1">Uncharacterized protein</fullName>
    </submittedName>
</protein>
<evidence type="ECO:0000313" key="2">
    <source>
        <dbReference type="Proteomes" id="UP000028680"/>
    </source>
</evidence>
<evidence type="ECO:0000313" key="1">
    <source>
        <dbReference type="EMBL" id="AII86216.1"/>
    </source>
</evidence>
<keyword evidence="2" id="KW-1185">Reference proteome</keyword>
<accession>A0AAN0VHL6</accession>
<sequence length="259" mass="30105">MVVGTTKGEERPMIFLTAPPNIEQTRCTRFRVQRNLPYRDAAPYKASIYYWWWAFLKRNIDYAKTCKQLGRGKSAALYNDFGNIFKSDFLTWWRSHKGLFAERSSLAQNEDVLKGDDIILYQIDLRRPLSQIQEEIKRLHMQAHAIMPGERTKPSSTAKYPIFANVSSHTLHRVLNIWDLRCTNPDASAYELGLLAGYKANFLSTPTMKETRTRRALDRQAHNKRVRITISNQVNRYLRTAVQYIDNVGCGEFPKAQNR</sequence>